<dbReference type="InterPro" id="IPR013240">
    <property type="entry name" value="DNA-dir_RNA_pol1_su_RPA34"/>
</dbReference>
<dbReference type="EMBL" id="QLNQ01000024">
    <property type="protein sequence ID" value="RCK63656.1"/>
    <property type="molecule type" value="Genomic_DNA"/>
</dbReference>
<dbReference type="PANTHER" id="PTHR28155:SF1">
    <property type="entry name" value="DNA-DIRECTED RNA POLYMERASE I SUBUNIT RPA34.5-DOMAIN-CONTAINING PROTEIN"/>
    <property type="match status" value="1"/>
</dbReference>
<gene>
    <name evidence="2" type="primary">RPA34_0</name>
    <name evidence="2" type="ORF">Cantr_09978</name>
</gene>
<proteinExistence type="predicted"/>
<feature type="region of interest" description="Disordered" evidence="1">
    <location>
        <begin position="1"/>
        <end position="50"/>
    </location>
</feature>
<name>A0A367YCS0_9ASCO</name>
<keyword evidence="3" id="KW-1185">Reference proteome</keyword>
<comment type="caution">
    <text evidence="2">The sequence shown here is derived from an EMBL/GenBank/DDBJ whole genome shotgun (WGS) entry which is preliminary data.</text>
</comment>
<sequence length="236" mass="27126">MAPSYKSTEYVHDSDLSSSEDEEEIKEFTPPRNFNKFSSSSSSGKFPSSLKGKEVWLIKTPKGFPLKDLKTLSLAKKNKGNEAIKVNKVSYKVDEDFDIDNDSNNKHTIFASKKSGFKPIDAKISRFYSIHEVVKIPKIDLDKVVVPRANVQKIKKLRMRHFPTGYGAKDYQFDDEEEEDDVSAGKVLKKAKVESKQDEEIEEVKEKKPKKEKKEKKDKKDKKDKKEKKKSKKESS</sequence>
<dbReference type="InterPro" id="IPR053263">
    <property type="entry name" value="Euk_RPA34_RNAP_subunit"/>
</dbReference>
<feature type="compositionally biased region" description="Acidic residues" evidence="1">
    <location>
        <begin position="173"/>
        <end position="182"/>
    </location>
</feature>
<keyword evidence="2" id="KW-0240">DNA-directed RNA polymerase</keyword>
<dbReference type="Pfam" id="PF08208">
    <property type="entry name" value="RNA_polI_A34"/>
    <property type="match status" value="1"/>
</dbReference>
<evidence type="ECO:0000313" key="3">
    <source>
        <dbReference type="Proteomes" id="UP000253472"/>
    </source>
</evidence>
<dbReference type="GO" id="GO:0006360">
    <property type="term" value="P:transcription by RNA polymerase I"/>
    <property type="evidence" value="ECO:0007669"/>
    <property type="project" value="InterPro"/>
</dbReference>
<dbReference type="PANTHER" id="PTHR28155">
    <property type="entry name" value="ACR243WP"/>
    <property type="match status" value="1"/>
</dbReference>
<organism evidence="2 3">
    <name type="scientific">Candida viswanathii</name>
    <dbReference type="NCBI Taxonomy" id="5486"/>
    <lineage>
        <taxon>Eukaryota</taxon>
        <taxon>Fungi</taxon>
        <taxon>Dikarya</taxon>
        <taxon>Ascomycota</taxon>
        <taxon>Saccharomycotina</taxon>
        <taxon>Pichiomycetes</taxon>
        <taxon>Debaryomycetaceae</taxon>
        <taxon>Candida/Lodderomyces clade</taxon>
        <taxon>Candida</taxon>
    </lineage>
</organism>
<dbReference type="STRING" id="5486.A0A367YCS0"/>
<feature type="region of interest" description="Disordered" evidence="1">
    <location>
        <begin position="168"/>
        <end position="236"/>
    </location>
</feature>
<keyword evidence="2" id="KW-0804">Transcription</keyword>
<dbReference type="AlphaFoldDB" id="A0A367YCS0"/>
<feature type="compositionally biased region" description="Low complexity" evidence="1">
    <location>
        <begin position="36"/>
        <end position="50"/>
    </location>
</feature>
<accession>A0A367YCS0</accession>
<dbReference type="OrthoDB" id="4089784at2759"/>
<evidence type="ECO:0000256" key="1">
    <source>
        <dbReference type="SAM" id="MobiDB-lite"/>
    </source>
</evidence>
<dbReference type="GO" id="GO:0000428">
    <property type="term" value="C:DNA-directed RNA polymerase complex"/>
    <property type="evidence" value="ECO:0007669"/>
    <property type="project" value="UniProtKB-KW"/>
</dbReference>
<dbReference type="Proteomes" id="UP000253472">
    <property type="component" value="Unassembled WGS sequence"/>
</dbReference>
<feature type="compositionally biased region" description="Basic residues" evidence="1">
    <location>
        <begin position="207"/>
        <end position="236"/>
    </location>
</feature>
<reference evidence="2 3" key="1">
    <citation type="submission" date="2018-06" db="EMBL/GenBank/DDBJ databases">
        <title>Whole genome sequencing of Candida tropicalis (genome annotated by CSBL at Korea University).</title>
        <authorList>
            <person name="Ahn J."/>
        </authorList>
    </citation>
    <scope>NUCLEOTIDE SEQUENCE [LARGE SCALE GENOMIC DNA]</scope>
    <source>
        <strain evidence="2 3">ATCC 20962</strain>
    </source>
</reference>
<dbReference type="Gene3D" id="6.20.250.70">
    <property type="match status" value="1"/>
</dbReference>
<evidence type="ECO:0000313" key="2">
    <source>
        <dbReference type="EMBL" id="RCK63656.1"/>
    </source>
</evidence>
<protein>
    <submittedName>
        <fullName evidence="2">DNA-directed RNA polymerase I subunit RPA34</fullName>
    </submittedName>
</protein>